<proteinExistence type="evidence at transcript level"/>
<evidence type="ECO:0000256" key="7">
    <source>
        <dbReference type="ARBA" id="ARBA00022553"/>
    </source>
</evidence>
<dbReference type="InterPro" id="IPR001320">
    <property type="entry name" value="Iontro_rcpt_C"/>
</dbReference>
<dbReference type="InterPro" id="IPR001508">
    <property type="entry name" value="Iono_Glu_rcpt_met"/>
</dbReference>
<feature type="transmembrane region" description="Helical" evidence="29">
    <location>
        <begin position="631"/>
        <end position="657"/>
    </location>
</feature>
<keyword evidence="10" id="KW-0106">Calcium</keyword>
<keyword evidence="13" id="KW-0770">Synapse</keyword>
<dbReference type="EMBL" id="MK611807">
    <property type="protein sequence ID" value="QHI00147.1"/>
    <property type="molecule type" value="mRNA"/>
</dbReference>
<organism evidence="32">
    <name type="scientific">Sepiella japonica</name>
    <name type="common">Japanese spineless cuttlefish</name>
    <dbReference type="NCBI Taxonomy" id="279094"/>
    <lineage>
        <taxon>Eukaryota</taxon>
        <taxon>Metazoa</taxon>
        <taxon>Spiralia</taxon>
        <taxon>Lophotrochozoa</taxon>
        <taxon>Mollusca</taxon>
        <taxon>Cephalopoda</taxon>
        <taxon>Coleoidea</taxon>
        <taxon>Decapodiformes</taxon>
        <taxon>Sepiida</taxon>
        <taxon>Sepiina</taxon>
        <taxon>Sepiidae</taxon>
        <taxon>Sepiella</taxon>
    </lineage>
</organism>
<dbReference type="GO" id="GO:0014069">
    <property type="term" value="C:postsynaptic density"/>
    <property type="evidence" value="ECO:0007669"/>
    <property type="project" value="UniProtKB-SubCell"/>
</dbReference>
<evidence type="ECO:0000256" key="17">
    <source>
        <dbReference type="ARBA" id="ARBA00023170"/>
    </source>
</evidence>
<keyword evidence="16 27" id="KW-1015">Disulfide bond</keyword>
<dbReference type="GO" id="GO:0045211">
    <property type="term" value="C:postsynaptic membrane"/>
    <property type="evidence" value="ECO:0007669"/>
    <property type="project" value="UniProtKB-SubCell"/>
</dbReference>
<evidence type="ECO:0000256" key="1">
    <source>
        <dbReference type="ARBA" id="ARBA00004651"/>
    </source>
</evidence>
<keyword evidence="20" id="KW-1071">Ligand-gated ion channel</keyword>
<evidence type="ECO:0000256" key="28">
    <source>
        <dbReference type="SAM" id="MobiDB-lite"/>
    </source>
</evidence>
<evidence type="ECO:0000256" key="2">
    <source>
        <dbReference type="ARBA" id="ARBA00008685"/>
    </source>
</evidence>
<dbReference type="PANTHER" id="PTHR18966">
    <property type="entry name" value="IONOTROPIC GLUTAMATE RECEPTOR"/>
    <property type="match status" value="1"/>
</dbReference>
<feature type="domain" description="Ionotropic glutamate receptor C-terminal" evidence="30">
    <location>
        <begin position="436"/>
        <end position="795"/>
    </location>
</feature>
<dbReference type="InterPro" id="IPR019594">
    <property type="entry name" value="Glu/Gly-bd"/>
</dbReference>
<evidence type="ECO:0000256" key="5">
    <source>
        <dbReference type="ARBA" id="ARBA00022448"/>
    </source>
</evidence>
<keyword evidence="12 29" id="KW-1133">Transmembrane helix</keyword>
<evidence type="ECO:0000256" key="22">
    <source>
        <dbReference type="ARBA" id="ARBA00024675"/>
    </source>
</evidence>
<evidence type="ECO:0000256" key="19">
    <source>
        <dbReference type="ARBA" id="ARBA00023257"/>
    </source>
</evidence>
<feature type="compositionally biased region" description="Low complexity" evidence="28">
    <location>
        <begin position="970"/>
        <end position="1000"/>
    </location>
</feature>
<dbReference type="FunFam" id="3.40.50.2300:FF:000025">
    <property type="entry name" value="glutamate receptor ionotropic, NMDA 1 isoform X1"/>
    <property type="match status" value="1"/>
</dbReference>
<dbReference type="GO" id="GO:0035235">
    <property type="term" value="P:ionotropic glutamate receptor signaling pathway"/>
    <property type="evidence" value="ECO:0007669"/>
    <property type="project" value="UniProtKB-ARBA"/>
</dbReference>
<evidence type="ECO:0000256" key="12">
    <source>
        <dbReference type="ARBA" id="ARBA00022989"/>
    </source>
</evidence>
<keyword evidence="11" id="KW-0460">Magnesium</keyword>
<reference evidence="32" key="1">
    <citation type="submission" date="2019-03" db="EMBL/GenBank/DDBJ databases">
        <authorList>
            <person name="Zhang Y."/>
            <person name="Liu L."/>
            <person name="Lv Z."/>
        </authorList>
    </citation>
    <scope>NUCLEOTIDE SEQUENCE</scope>
</reference>
<dbReference type="InterPro" id="IPR028082">
    <property type="entry name" value="Peripla_BP_I"/>
</dbReference>
<sequence length="1047" mass="116860">MAATSSNSGFPLFYLYIILTKFMASSDYTPNTEVFTIGGVLSSREYQQIFEETVEHINQKSSIHGVTFNSTSIVMNANPIRSALSICEDLIPNRVYVVVASHPFESEQSPISVSYTCGFYNIPVIGISSRESVYSDNNVHKSFIRTVPPYFHQAEVWIKLLQSFKWTQVMFIHSKDEDGQAILGYFQTLAKAEGIAIEKTIRIFPGVENYTDVLLTLKSLQSRVILLYASKEDSERLFADASDLELTSRGYAWIATEQALQASNIPVGVIGTQLINGTNEAAHIQDSIALIAQTFIRLHKEMNISEPLNECTDINIPWYEGKTILKYLKAGHLENGVTGQVSFNMEGDRLNPVYNIMNVQPTRTVAVGIYGSRKKSQPGENPLAIADNINIVWPGNTYERPEGLRRTTHLKVVTIQEEPFIKKRLIQRGESCEPEEVTCPHINKSSGNITEYCCKGYCIDLLVNLSTRVNFTFDVHMSADNTYGSFERRNGSTEKKWNGMIGELVLAEADMIMAPLTINPERAQHIDFSKPFKYQGLTILVKKTRKDSSLASFLQPFQDTLWILVGLSVHVVALVLYLLDRFSPFGRFKLAKSDDTEEDALNLSSAMWFAWGVLLNSGIGEGTPRSFSARVLGMVWAGFAMIIVASYTANLAAFLVLDRPEASISGIDDPRLRNPQENFKYATVKKSAVEMYFKRQVELSTMYRTMENRNYDTAEEAIQEVRQGKLQAFIWDSSRLEFEAANDCELVTAGELFGRSGYGIGLRKHSPWTQEISLAILSFHESGYMEKLDSKWILVETHNCPERDSSPATLGLTNMAGVFMMVAGGIVAGVLLIFVEILYKRHRGMKEKELELARNAADRWRGNIEKRKKLRQSWQILQELKSSNQSVSPSDVDLKRRTLRMTLQKQREAEQKLSQFVKLTPVTPPSSMNPLSSGGGVVVGGGVPTGCNMPMTTAVPHATAPSAPPPLPLPQQQHRQQHPIQQQQQQQQQQQVNSQAPAPQYASDVDTAGNTTESSRPVTPGSDTSLPPFPLVTDGSYSSPTQLDNIL</sequence>
<dbReference type="CDD" id="cd06379">
    <property type="entry name" value="PBP1_iGluR_NMDA_NR1"/>
    <property type="match status" value="1"/>
</dbReference>
<evidence type="ECO:0000256" key="3">
    <source>
        <dbReference type="ARBA" id="ARBA00011106"/>
    </source>
</evidence>
<feature type="region of interest" description="Disordered" evidence="28">
    <location>
        <begin position="950"/>
        <end position="1047"/>
    </location>
</feature>
<keyword evidence="5" id="KW-0813">Transport</keyword>
<keyword evidence="15 29" id="KW-0472">Membrane</keyword>
<evidence type="ECO:0000256" key="21">
    <source>
        <dbReference type="ARBA" id="ARBA00023303"/>
    </source>
</evidence>
<dbReference type="InterPro" id="IPR049873">
    <property type="entry name" value="NMDA1-like_N"/>
</dbReference>
<dbReference type="GO" id="GO:0038023">
    <property type="term" value="F:signaling receptor activity"/>
    <property type="evidence" value="ECO:0007669"/>
    <property type="project" value="InterPro"/>
</dbReference>
<feature type="binding site" evidence="25">
    <location>
        <position position="517"/>
    </location>
    <ligand>
        <name>L-glutamate</name>
        <dbReference type="ChEBI" id="CHEBI:29985"/>
    </ligand>
</feature>
<dbReference type="GO" id="GO:0015276">
    <property type="term" value="F:ligand-gated monoatomic ion channel activity"/>
    <property type="evidence" value="ECO:0007669"/>
    <property type="project" value="InterPro"/>
</dbReference>
<evidence type="ECO:0000256" key="24">
    <source>
        <dbReference type="ARBA" id="ARBA00034105"/>
    </source>
</evidence>
<dbReference type="SMART" id="SM00918">
    <property type="entry name" value="Lig_chan-Glu_bd"/>
    <property type="match status" value="1"/>
</dbReference>
<feature type="transmembrane region" description="Helical" evidence="29">
    <location>
        <begin position="561"/>
        <end position="579"/>
    </location>
</feature>
<feature type="domain" description="Ionotropic glutamate receptor L-glutamate and glycine-binding" evidence="31">
    <location>
        <begin position="440"/>
        <end position="506"/>
    </location>
</feature>
<dbReference type="FunFam" id="3.40.190.10:FF:000177">
    <property type="entry name" value="Glutamate [NMDA] receptor subunit 1"/>
    <property type="match status" value="1"/>
</dbReference>
<evidence type="ECO:0000313" key="32">
    <source>
        <dbReference type="EMBL" id="QHI00147.1"/>
    </source>
</evidence>
<dbReference type="InterPro" id="IPR001828">
    <property type="entry name" value="ANF_lig-bd_rcpt"/>
</dbReference>
<comment type="similarity">
    <text evidence="2">Belongs to the glutamate-gated ion channel (TC 1.A.10.1) family.</text>
</comment>
<dbReference type="Pfam" id="PF10562">
    <property type="entry name" value="CaM_bdg_C0"/>
    <property type="match status" value="1"/>
</dbReference>
<dbReference type="Pfam" id="PF01094">
    <property type="entry name" value="ANF_receptor"/>
    <property type="match status" value="2"/>
</dbReference>
<dbReference type="Gene3D" id="3.40.190.10">
    <property type="entry name" value="Periplasmic binding protein-like II"/>
    <property type="match status" value="2"/>
</dbReference>
<keyword evidence="19" id="KW-0628">Postsynaptic cell membrane</keyword>
<evidence type="ECO:0000256" key="10">
    <source>
        <dbReference type="ARBA" id="ARBA00022837"/>
    </source>
</evidence>
<evidence type="ECO:0000256" key="15">
    <source>
        <dbReference type="ARBA" id="ARBA00023136"/>
    </source>
</evidence>
<comment type="subunit">
    <text evidence="3">Forms a heteromeric NMDA channel with Nmdar2.</text>
</comment>
<dbReference type="GO" id="GO:0017146">
    <property type="term" value="C:NMDA selective glutamate receptor complex"/>
    <property type="evidence" value="ECO:0007669"/>
    <property type="project" value="UniProtKB-ARBA"/>
</dbReference>
<dbReference type="InterPro" id="IPR018882">
    <property type="entry name" value="CaM-bd_C0_NMDA_rcpt_NR1"/>
</dbReference>
<dbReference type="FunFam" id="3.40.190.10:FF:000010">
    <property type="entry name" value="glutamate receptor ionotropic, NMDA 1 isoform X1"/>
    <property type="match status" value="1"/>
</dbReference>
<feature type="transmembrane region" description="Helical" evidence="29">
    <location>
        <begin position="818"/>
        <end position="839"/>
    </location>
</feature>
<dbReference type="InterPro" id="IPR015683">
    <property type="entry name" value="Ionotropic_Glu_rcpt"/>
</dbReference>
<feature type="binding site" evidence="25">
    <location>
        <position position="515"/>
    </location>
    <ligand>
        <name>L-glutamate</name>
        <dbReference type="ChEBI" id="CHEBI:29985"/>
    </ligand>
</feature>
<evidence type="ECO:0000256" key="14">
    <source>
        <dbReference type="ARBA" id="ARBA00023065"/>
    </source>
</evidence>
<keyword evidence="21" id="KW-0407">Ion channel</keyword>
<feature type="disulfide bond" evidence="27">
    <location>
        <begin position="744"/>
        <end position="800"/>
    </location>
</feature>
<dbReference type="AlphaFoldDB" id="A0A6B9RJ24"/>
<evidence type="ECO:0000259" key="30">
    <source>
        <dbReference type="SMART" id="SM00079"/>
    </source>
</evidence>
<dbReference type="InterPro" id="IPR049872">
    <property type="entry name" value="NMDA1-like_ligand-bd"/>
</dbReference>
<evidence type="ECO:0000256" key="25">
    <source>
        <dbReference type="PIRSR" id="PIRSR601508-1"/>
    </source>
</evidence>
<feature type="compositionally biased region" description="Polar residues" evidence="28">
    <location>
        <begin position="1008"/>
        <end position="1025"/>
    </location>
</feature>
<dbReference type="SUPFAM" id="SSF81324">
    <property type="entry name" value="Voltage-gated potassium channels"/>
    <property type="match status" value="1"/>
</dbReference>
<evidence type="ECO:0000256" key="4">
    <source>
        <dbReference type="ARBA" id="ARBA00015895"/>
    </source>
</evidence>
<keyword evidence="9" id="KW-0732">Signal</keyword>
<feature type="compositionally biased region" description="Polar residues" evidence="28">
    <location>
        <begin position="1035"/>
        <end position="1047"/>
    </location>
</feature>
<name>A0A6B9RJ24_SEPJA</name>
<dbReference type="PRINTS" id="PR00177">
    <property type="entry name" value="NMDARECEPTOR"/>
</dbReference>
<evidence type="ECO:0000256" key="8">
    <source>
        <dbReference type="ARBA" id="ARBA00022692"/>
    </source>
</evidence>
<feature type="site" description="Interaction with the cone snail toxin Con-ikot-ikot" evidence="26">
    <location>
        <position position="694"/>
    </location>
</feature>
<dbReference type="SMART" id="SM00079">
    <property type="entry name" value="PBPe"/>
    <property type="match status" value="1"/>
</dbReference>
<dbReference type="SUPFAM" id="SSF53822">
    <property type="entry name" value="Periplasmic binding protein-like I"/>
    <property type="match status" value="1"/>
</dbReference>
<keyword evidence="8 29" id="KW-0812">Transmembrane</keyword>
<keyword evidence="14" id="KW-0406">Ion transport</keyword>
<feature type="site" description="Crucial to convey clamshell closure to channel opening" evidence="26">
    <location>
        <position position="664"/>
    </location>
</feature>
<protein>
    <recommendedName>
        <fullName evidence="4">Glutamate [NMDA] receptor subunit 1</fullName>
    </recommendedName>
</protein>
<dbReference type="Pfam" id="PF10613">
    <property type="entry name" value="Lig_chan-Glu_bd"/>
    <property type="match status" value="1"/>
</dbReference>
<evidence type="ECO:0000256" key="11">
    <source>
        <dbReference type="ARBA" id="ARBA00022842"/>
    </source>
</evidence>
<evidence type="ECO:0000256" key="20">
    <source>
        <dbReference type="ARBA" id="ARBA00023286"/>
    </source>
</evidence>
<keyword evidence="7" id="KW-0597">Phosphoprotein</keyword>
<evidence type="ECO:0000256" key="27">
    <source>
        <dbReference type="PIRSR" id="PIRSR601508-3"/>
    </source>
</evidence>
<evidence type="ECO:0000256" key="13">
    <source>
        <dbReference type="ARBA" id="ARBA00023018"/>
    </source>
</evidence>
<keyword evidence="6" id="KW-1003">Cell membrane</keyword>
<dbReference type="SUPFAM" id="SSF53850">
    <property type="entry name" value="Periplasmic binding protein-like II"/>
    <property type="match status" value="1"/>
</dbReference>
<comment type="function">
    <text evidence="22">NMDA receptor subtype of glutamate-gated ion channels with high calcium permeability and voltage-dependent sensitivity to magnesium. Mediated by glycine. This protein plays a key role in synaptic plasticity, synaptogenesis, excitotoxicity, memory acquisition and learning. It mediates neuronal functions in glutamate neurotransmission. Is involved in the cell surface targeting of NMDA receptors. Plays a role in associative learning and in long-term memory consolidation.</text>
</comment>
<keyword evidence="18" id="KW-0325">Glycoprotein</keyword>
<evidence type="ECO:0000256" key="9">
    <source>
        <dbReference type="ARBA" id="ARBA00022729"/>
    </source>
</evidence>
<dbReference type="Pfam" id="PF00060">
    <property type="entry name" value="Lig_chan"/>
    <property type="match status" value="1"/>
</dbReference>
<comment type="subcellular location">
    <subcellularLocation>
        <location evidence="1">Cell membrane</location>
        <topology evidence="1">Multi-pass membrane protein</topology>
    </subcellularLocation>
    <subcellularLocation>
        <location evidence="23">Postsynaptic cell membrane</location>
    </subcellularLocation>
    <subcellularLocation>
        <location evidence="24">Postsynaptic density</location>
    </subcellularLocation>
</comment>
<dbReference type="Gene3D" id="3.40.50.2300">
    <property type="match status" value="2"/>
</dbReference>
<feature type="binding site" evidence="25">
    <location>
        <position position="732"/>
    </location>
    <ligand>
        <name>L-glutamate</name>
        <dbReference type="ChEBI" id="CHEBI:29985"/>
    </ligand>
</feature>
<evidence type="ECO:0000256" key="26">
    <source>
        <dbReference type="PIRSR" id="PIRSR601508-2"/>
    </source>
</evidence>
<evidence type="ECO:0000256" key="18">
    <source>
        <dbReference type="ARBA" id="ARBA00023180"/>
    </source>
</evidence>
<accession>A0A6B9RJ24</accession>
<evidence type="ECO:0000256" key="6">
    <source>
        <dbReference type="ARBA" id="ARBA00022475"/>
    </source>
</evidence>
<keyword evidence="17 32" id="KW-0675">Receptor</keyword>
<evidence type="ECO:0000259" key="31">
    <source>
        <dbReference type="SMART" id="SM00918"/>
    </source>
</evidence>
<dbReference type="CDD" id="cd13719">
    <property type="entry name" value="PBP2_iGluR_NMDA_Nr1"/>
    <property type="match status" value="1"/>
</dbReference>
<evidence type="ECO:0000256" key="23">
    <source>
        <dbReference type="ARBA" id="ARBA00034100"/>
    </source>
</evidence>
<evidence type="ECO:0000256" key="29">
    <source>
        <dbReference type="SAM" id="Phobius"/>
    </source>
</evidence>
<evidence type="ECO:0000256" key="16">
    <source>
        <dbReference type="ARBA" id="ARBA00023157"/>
    </source>
</evidence>
<dbReference type="Gene3D" id="1.10.287.70">
    <property type="match status" value="1"/>
</dbReference>
<feature type="binding site" evidence="25">
    <location>
        <position position="522"/>
    </location>
    <ligand>
        <name>L-glutamate</name>
        <dbReference type="ChEBI" id="CHEBI:29985"/>
    </ligand>
</feature>